<protein>
    <submittedName>
        <fullName evidence="1">52 kDa repressor of the inhibitor of the protein kinase-like</fullName>
    </submittedName>
</protein>
<dbReference type="Proteomes" id="UP000478052">
    <property type="component" value="Unassembled WGS sequence"/>
</dbReference>
<dbReference type="AlphaFoldDB" id="A0A6G0Y4R7"/>
<name>A0A6G0Y4R7_APHCR</name>
<organism evidence="1 2">
    <name type="scientific">Aphis craccivora</name>
    <name type="common">Cowpea aphid</name>
    <dbReference type="NCBI Taxonomy" id="307492"/>
    <lineage>
        <taxon>Eukaryota</taxon>
        <taxon>Metazoa</taxon>
        <taxon>Ecdysozoa</taxon>
        <taxon>Arthropoda</taxon>
        <taxon>Hexapoda</taxon>
        <taxon>Insecta</taxon>
        <taxon>Pterygota</taxon>
        <taxon>Neoptera</taxon>
        <taxon>Paraneoptera</taxon>
        <taxon>Hemiptera</taxon>
        <taxon>Sternorrhyncha</taxon>
        <taxon>Aphidomorpha</taxon>
        <taxon>Aphidoidea</taxon>
        <taxon>Aphididae</taxon>
        <taxon>Aphidini</taxon>
        <taxon>Aphis</taxon>
        <taxon>Aphis</taxon>
    </lineage>
</organism>
<proteinExistence type="predicted"/>
<evidence type="ECO:0000313" key="2">
    <source>
        <dbReference type="Proteomes" id="UP000478052"/>
    </source>
</evidence>
<accession>A0A6G0Y4R7</accession>
<evidence type="ECO:0000313" key="1">
    <source>
        <dbReference type="EMBL" id="KAF0749306.1"/>
    </source>
</evidence>
<comment type="caution">
    <text evidence="1">The sequence shown here is derived from an EMBL/GenBank/DDBJ whole genome shotgun (WGS) entry which is preliminary data.</text>
</comment>
<keyword evidence="2" id="KW-1185">Reference proteome</keyword>
<sequence length="40" mass="4686">MSEKRLNGLAMLSIHRDLDCQTVEIIDELAKKKRKLDFII</sequence>
<reference evidence="1 2" key="1">
    <citation type="submission" date="2019-08" db="EMBL/GenBank/DDBJ databases">
        <title>Whole genome of Aphis craccivora.</title>
        <authorList>
            <person name="Voronova N.V."/>
            <person name="Shulinski R.S."/>
            <person name="Bandarenka Y.V."/>
            <person name="Zhorov D.G."/>
            <person name="Warner D."/>
        </authorList>
    </citation>
    <scope>NUCLEOTIDE SEQUENCE [LARGE SCALE GENOMIC DNA]</scope>
    <source>
        <strain evidence="1">180601</strain>
        <tissue evidence="1">Whole Body</tissue>
    </source>
</reference>
<dbReference type="OrthoDB" id="6620708at2759"/>
<dbReference type="EMBL" id="VUJU01006150">
    <property type="protein sequence ID" value="KAF0749306.1"/>
    <property type="molecule type" value="Genomic_DNA"/>
</dbReference>
<gene>
    <name evidence="1" type="ORF">FWK35_00033103</name>
</gene>